<proteinExistence type="predicted"/>
<evidence type="ECO:0008006" key="3">
    <source>
        <dbReference type="Google" id="ProtNLM"/>
    </source>
</evidence>
<accession>A0A6B3R086</accession>
<sequence>MPVKIYTQESLLIQEHRKHIFFIFLELSFTHKEWIRDYFELSAQPRPADYFVWPLCLSYTRRIGEYQSYLNFIKEADAQQKKVWVYTGGDEGWSQFKQPQRLVHFRLAGFKSSYNLPTEVLPTFIQDPLADKELNIIKNPLPPYRLGFVGHADGSLRKWVKEVLLYLKKQVKRISRDNIDFQSFYPSSVRRFYYLEKLGYLKNLKTDYILRRQYRAAATSDLVRRKATEEEFKENIKDNLFTFCMRGGGNFSVRFYETLAQGRIPLYLETDTQLPLTDKINWDNHFLRLYPKDTVSEIEFKLTAFIKANDLEALQLKNRNLWENYLTREAYAKHLFLKYRSE</sequence>
<evidence type="ECO:0000313" key="2">
    <source>
        <dbReference type="Proteomes" id="UP000478505"/>
    </source>
</evidence>
<keyword evidence="2" id="KW-1185">Reference proteome</keyword>
<name>A0A6B3R086_9FLAO</name>
<evidence type="ECO:0000313" key="1">
    <source>
        <dbReference type="EMBL" id="NEV93929.1"/>
    </source>
</evidence>
<comment type="caution">
    <text evidence="1">The sequence shown here is derived from an EMBL/GenBank/DDBJ whole genome shotgun (WGS) entry which is preliminary data.</text>
</comment>
<dbReference type="RefSeq" id="WP_164004644.1">
    <property type="nucleotide sequence ID" value="NZ_JAAIKD010000003.1"/>
</dbReference>
<reference evidence="1 2" key="1">
    <citation type="submission" date="2020-02" db="EMBL/GenBank/DDBJ databases">
        <title>Flavobacteriaceae Psychroflexus bacterium YR1-1, complete genome.</title>
        <authorList>
            <person name="Li Y."/>
            <person name="Wu S."/>
        </authorList>
    </citation>
    <scope>NUCLEOTIDE SEQUENCE [LARGE SCALE GENOMIC DNA]</scope>
    <source>
        <strain evidence="1 2">YR1-1</strain>
    </source>
</reference>
<protein>
    <recommendedName>
        <fullName evidence="3">Exostosin family protein</fullName>
    </recommendedName>
</protein>
<dbReference type="EMBL" id="JAAIKD010000003">
    <property type="protein sequence ID" value="NEV93929.1"/>
    <property type="molecule type" value="Genomic_DNA"/>
</dbReference>
<dbReference type="Proteomes" id="UP000478505">
    <property type="component" value="Unassembled WGS sequence"/>
</dbReference>
<gene>
    <name evidence="1" type="ORF">G3567_07190</name>
</gene>
<organism evidence="1 2">
    <name type="scientific">Psychroflexus aurantiacus</name>
    <dbReference type="NCBI Taxonomy" id="2709310"/>
    <lineage>
        <taxon>Bacteria</taxon>
        <taxon>Pseudomonadati</taxon>
        <taxon>Bacteroidota</taxon>
        <taxon>Flavobacteriia</taxon>
        <taxon>Flavobacteriales</taxon>
        <taxon>Flavobacteriaceae</taxon>
        <taxon>Psychroflexus</taxon>
    </lineage>
</organism>
<dbReference type="AlphaFoldDB" id="A0A6B3R086"/>